<dbReference type="Proteomes" id="UP000663880">
    <property type="component" value="Unassembled WGS sequence"/>
</dbReference>
<dbReference type="InterPro" id="IPR005135">
    <property type="entry name" value="Endo/exonuclease/phosphatase"/>
</dbReference>
<organism evidence="2 3">
    <name type="scientific">Pieris macdunnoughi</name>
    <dbReference type="NCBI Taxonomy" id="345717"/>
    <lineage>
        <taxon>Eukaryota</taxon>
        <taxon>Metazoa</taxon>
        <taxon>Ecdysozoa</taxon>
        <taxon>Arthropoda</taxon>
        <taxon>Hexapoda</taxon>
        <taxon>Insecta</taxon>
        <taxon>Pterygota</taxon>
        <taxon>Neoptera</taxon>
        <taxon>Endopterygota</taxon>
        <taxon>Lepidoptera</taxon>
        <taxon>Glossata</taxon>
        <taxon>Ditrysia</taxon>
        <taxon>Papilionoidea</taxon>
        <taxon>Pieridae</taxon>
        <taxon>Pierinae</taxon>
        <taxon>Pieris</taxon>
    </lineage>
</organism>
<gene>
    <name evidence="2" type="ORF">PMACD_LOCUS5482</name>
</gene>
<comment type="caution">
    <text evidence="2">The sequence shown here is derived from an EMBL/GenBank/DDBJ whole genome shotgun (WGS) entry which is preliminary data.</text>
</comment>
<dbReference type="GO" id="GO:0031012">
    <property type="term" value="C:extracellular matrix"/>
    <property type="evidence" value="ECO:0007669"/>
    <property type="project" value="TreeGrafter"/>
</dbReference>
<dbReference type="SUPFAM" id="SSF56219">
    <property type="entry name" value="DNase I-like"/>
    <property type="match status" value="1"/>
</dbReference>
<dbReference type="EMBL" id="CAJOBZ010000011">
    <property type="protein sequence ID" value="CAF4832986.1"/>
    <property type="molecule type" value="Genomic_DNA"/>
</dbReference>
<dbReference type="Pfam" id="PF14529">
    <property type="entry name" value="Exo_endo_phos_2"/>
    <property type="match status" value="1"/>
</dbReference>
<dbReference type="GO" id="GO:0007508">
    <property type="term" value="P:larval heart development"/>
    <property type="evidence" value="ECO:0007669"/>
    <property type="project" value="TreeGrafter"/>
</dbReference>
<dbReference type="Gene3D" id="3.60.10.10">
    <property type="entry name" value="Endonuclease/exonuclease/phosphatase"/>
    <property type="match status" value="1"/>
</dbReference>
<feature type="domain" description="Endonuclease/exonuclease/phosphatase" evidence="1">
    <location>
        <begin position="92"/>
        <end position="200"/>
    </location>
</feature>
<dbReference type="GO" id="GO:0003824">
    <property type="term" value="F:catalytic activity"/>
    <property type="evidence" value="ECO:0007669"/>
    <property type="project" value="InterPro"/>
</dbReference>
<dbReference type="GO" id="GO:0061343">
    <property type="term" value="P:cell adhesion involved in heart morphogenesis"/>
    <property type="evidence" value="ECO:0007669"/>
    <property type="project" value="TreeGrafter"/>
</dbReference>
<sequence>MNDFDIILITETWLTSGFYNTELCDDRYDVLRLDRNSKNSTKTSGGGVMLCTKRSLHAQEMAEWTCDGVECTWLTIPASTLASNECIKRELHICIAYIPPDDLQSVRLTAFTDFLLYIFSLHPNDHYIIAGDFNLPHIGWSPTFDPTFLRRGTINLQNAGARFVESCSSLGFSQYNLHKNSSGNILDLIFSDTYIEVSKSCSYLVKEDPSHPCLELKVSELMTPSIKLKKEIRYNFKKANYDKLN</sequence>
<dbReference type="OrthoDB" id="8069600at2759"/>
<protein>
    <recommendedName>
        <fullName evidence="1">Endonuclease/exonuclease/phosphatase domain-containing protein</fullName>
    </recommendedName>
</protein>
<evidence type="ECO:0000313" key="2">
    <source>
        <dbReference type="EMBL" id="CAF4832986.1"/>
    </source>
</evidence>
<proteinExistence type="predicted"/>
<evidence type="ECO:0000313" key="3">
    <source>
        <dbReference type="Proteomes" id="UP000663880"/>
    </source>
</evidence>
<accession>A0A821R406</accession>
<keyword evidence="3" id="KW-1185">Reference proteome</keyword>
<dbReference type="PANTHER" id="PTHR33395">
    <property type="entry name" value="TRANSCRIPTASE, PUTATIVE-RELATED-RELATED"/>
    <property type="match status" value="1"/>
</dbReference>
<reference evidence="2" key="1">
    <citation type="submission" date="2021-02" db="EMBL/GenBank/DDBJ databases">
        <authorList>
            <person name="Steward A R."/>
        </authorList>
    </citation>
    <scope>NUCLEOTIDE SEQUENCE</scope>
</reference>
<dbReference type="PANTHER" id="PTHR33395:SF22">
    <property type="entry name" value="REVERSE TRANSCRIPTASE DOMAIN-CONTAINING PROTEIN"/>
    <property type="match status" value="1"/>
</dbReference>
<dbReference type="AlphaFoldDB" id="A0A821R406"/>
<evidence type="ECO:0000259" key="1">
    <source>
        <dbReference type="Pfam" id="PF14529"/>
    </source>
</evidence>
<name>A0A821R406_9NEOP</name>
<dbReference type="InterPro" id="IPR036691">
    <property type="entry name" value="Endo/exonu/phosph_ase_sf"/>
</dbReference>